<evidence type="ECO:0008006" key="3">
    <source>
        <dbReference type="Google" id="ProtNLM"/>
    </source>
</evidence>
<sequence length="134" mass="15611">MLRPDLTEIEVVGQVLCVKLKNVWTKGFVAQVDNHCQELVQSIKHQPWAAYIDIRDWIMPSIEALDGFQRIYDWCAQNNQTHEATVCRFDTQKQIIGDVSSYTPEFHYFTQQSAEAVIWLNKQGFEFTLPANFK</sequence>
<dbReference type="AlphaFoldDB" id="A0A148KME8"/>
<dbReference type="OrthoDB" id="5768127at2"/>
<organism evidence="1 2">
    <name type="scientific">Paraglaciecola hydrolytica</name>
    <dbReference type="NCBI Taxonomy" id="1799789"/>
    <lineage>
        <taxon>Bacteria</taxon>
        <taxon>Pseudomonadati</taxon>
        <taxon>Pseudomonadota</taxon>
        <taxon>Gammaproteobacteria</taxon>
        <taxon>Alteromonadales</taxon>
        <taxon>Alteromonadaceae</taxon>
        <taxon>Paraglaciecola</taxon>
    </lineage>
</organism>
<dbReference type="RefSeq" id="WP_068381041.1">
    <property type="nucleotide sequence ID" value="NZ_LSNE01000011.1"/>
</dbReference>
<dbReference type="EMBL" id="LSNE01000011">
    <property type="protein sequence ID" value="KXI27482.1"/>
    <property type="molecule type" value="Genomic_DNA"/>
</dbReference>
<evidence type="ECO:0000313" key="1">
    <source>
        <dbReference type="EMBL" id="KXI27482.1"/>
    </source>
</evidence>
<evidence type="ECO:0000313" key="2">
    <source>
        <dbReference type="Proteomes" id="UP000070299"/>
    </source>
</evidence>
<proteinExistence type="predicted"/>
<reference evidence="2" key="1">
    <citation type="submission" date="2016-02" db="EMBL/GenBank/DDBJ databases">
        <authorList>
            <person name="Schultz-Johansen M."/>
            <person name="Glaring M.A."/>
            <person name="Bech P.K."/>
            <person name="Stougaard P."/>
        </authorList>
    </citation>
    <scope>NUCLEOTIDE SEQUENCE [LARGE SCALE GENOMIC DNA]</scope>
    <source>
        <strain evidence="2">S66</strain>
    </source>
</reference>
<gene>
    <name evidence="1" type="ORF">AX660_22495</name>
</gene>
<dbReference type="Proteomes" id="UP000070299">
    <property type="component" value="Unassembled WGS sequence"/>
</dbReference>
<keyword evidence="2" id="KW-1185">Reference proteome</keyword>
<comment type="caution">
    <text evidence="1">The sequence shown here is derived from an EMBL/GenBank/DDBJ whole genome shotgun (WGS) entry which is preliminary data.</text>
</comment>
<protein>
    <recommendedName>
        <fullName evidence="3">STAS/SEC14 domain-containing protein</fullName>
    </recommendedName>
</protein>
<name>A0A148KME8_9ALTE</name>
<accession>A0A148KME8</accession>